<name>A0A5R9L999_9ENTR</name>
<evidence type="ECO:0000256" key="5">
    <source>
        <dbReference type="ARBA" id="ARBA00023253"/>
    </source>
</evidence>
<keyword evidence="3" id="KW-0054">Arabinose catabolism</keyword>
<dbReference type="NCBIfam" id="NF005984">
    <property type="entry name" value="PRK08087.1"/>
    <property type="match status" value="1"/>
</dbReference>
<dbReference type="PANTHER" id="PTHR22789">
    <property type="entry name" value="FUCULOSE PHOSPHATE ALDOLASE"/>
    <property type="match status" value="1"/>
</dbReference>
<evidence type="ECO:0000259" key="6">
    <source>
        <dbReference type="SMART" id="SM01007"/>
    </source>
</evidence>
<proteinExistence type="predicted"/>
<protein>
    <submittedName>
        <fullName evidence="7">L-fuculose-phosphate aldolase</fullName>
        <ecNumber evidence="7">4.1.2.17</ecNumber>
    </submittedName>
</protein>
<dbReference type="GO" id="GO:0046914">
    <property type="term" value="F:transition metal ion binding"/>
    <property type="evidence" value="ECO:0007669"/>
    <property type="project" value="UniProtKB-ARBA"/>
</dbReference>
<dbReference type="InterPro" id="IPR036409">
    <property type="entry name" value="Aldolase_II/adducin_N_sf"/>
</dbReference>
<organism evidence="7 8">
    <name type="scientific">Klebsiella indica</name>
    <dbReference type="NCBI Taxonomy" id="2582917"/>
    <lineage>
        <taxon>Bacteria</taxon>
        <taxon>Pseudomonadati</taxon>
        <taxon>Pseudomonadota</taxon>
        <taxon>Gammaproteobacteria</taxon>
        <taxon>Enterobacterales</taxon>
        <taxon>Enterobacteriaceae</taxon>
        <taxon>Klebsiella/Raoultella group</taxon>
        <taxon>Klebsiella</taxon>
    </lineage>
</organism>
<dbReference type="SUPFAM" id="SSF53639">
    <property type="entry name" value="AraD/HMP-PK domain-like"/>
    <property type="match status" value="1"/>
</dbReference>
<gene>
    <name evidence="7" type="ORF">FE839_23670</name>
</gene>
<evidence type="ECO:0000256" key="1">
    <source>
        <dbReference type="ARBA" id="ARBA00004921"/>
    </source>
</evidence>
<evidence type="ECO:0000256" key="2">
    <source>
        <dbReference type="ARBA" id="ARBA00022723"/>
    </source>
</evidence>
<keyword evidence="4 7" id="KW-0456">Lyase</keyword>
<dbReference type="EC" id="4.1.2.17" evidence="7"/>
<keyword evidence="5" id="KW-0294">Fucose metabolism</keyword>
<evidence type="ECO:0000256" key="3">
    <source>
        <dbReference type="ARBA" id="ARBA00022935"/>
    </source>
</evidence>
<dbReference type="EMBL" id="VCHQ01000041">
    <property type="protein sequence ID" value="TLV04889.1"/>
    <property type="molecule type" value="Genomic_DNA"/>
</dbReference>
<dbReference type="AlphaFoldDB" id="A0A5R9L999"/>
<dbReference type="GO" id="GO:0005829">
    <property type="term" value="C:cytosol"/>
    <property type="evidence" value="ECO:0007669"/>
    <property type="project" value="TreeGrafter"/>
</dbReference>
<dbReference type="PANTHER" id="PTHR22789:SF0">
    <property type="entry name" value="3-OXO-TETRONATE 4-PHOSPHATE DECARBOXYLASE-RELATED"/>
    <property type="match status" value="1"/>
</dbReference>
<dbReference type="Proteomes" id="UP000307430">
    <property type="component" value="Unassembled WGS sequence"/>
</dbReference>
<keyword evidence="5" id="KW-0119">Carbohydrate metabolism</keyword>
<dbReference type="SMART" id="SM01007">
    <property type="entry name" value="Aldolase_II"/>
    <property type="match status" value="1"/>
</dbReference>
<dbReference type="Pfam" id="PF00596">
    <property type="entry name" value="Aldolase_II"/>
    <property type="match status" value="1"/>
</dbReference>
<evidence type="ECO:0000256" key="4">
    <source>
        <dbReference type="ARBA" id="ARBA00023239"/>
    </source>
</evidence>
<dbReference type="InterPro" id="IPR050197">
    <property type="entry name" value="Aldolase_class_II_sugar_metab"/>
</dbReference>
<dbReference type="GO" id="GO:0006004">
    <property type="term" value="P:fucose metabolic process"/>
    <property type="evidence" value="ECO:0007669"/>
    <property type="project" value="UniProtKB-KW"/>
</dbReference>
<reference evidence="7 8" key="1">
    <citation type="submission" date="2019-05" db="EMBL/GenBank/DDBJ databases">
        <title>Genome sequence of Klebsiella sp strain TOUT106.</title>
        <authorList>
            <person name="Rahi P."/>
            <person name="Chaudhari D."/>
        </authorList>
    </citation>
    <scope>NUCLEOTIDE SEQUENCE [LARGE SCALE GENOMIC DNA]</scope>
    <source>
        <strain evidence="7 8">TOUT106</strain>
    </source>
</reference>
<keyword evidence="2" id="KW-0479">Metal-binding</keyword>
<evidence type="ECO:0000313" key="7">
    <source>
        <dbReference type="EMBL" id="TLV04889.1"/>
    </source>
</evidence>
<sequence>MNRHILARQIIDTCLEMSRLGINQGTSGNVSVRYHDGMLITPSGIPYHQLTEDHIVFVDREGKAEAGKCPSSEWRFHQAAYLARPDGHAVVHNHAVHATALAILNRPIPAIHYMISAAGGNDIPCAPYATFGTSQLADNAARALKNRKAILMQHHGVLVCEVNLAKALWLAQEVEVLARLYLAVLALQDPAPTLSDEEITLVLEKFKNYGLRTA</sequence>
<dbReference type="RefSeq" id="WP_138363175.1">
    <property type="nucleotide sequence ID" value="NZ_VCHQ01000041.1"/>
</dbReference>
<dbReference type="FunFam" id="3.40.225.10:FF:000005">
    <property type="entry name" value="L-fuculose phosphate aldolase"/>
    <property type="match status" value="1"/>
</dbReference>
<keyword evidence="8" id="KW-1185">Reference proteome</keyword>
<evidence type="ECO:0000313" key="8">
    <source>
        <dbReference type="Proteomes" id="UP000307430"/>
    </source>
</evidence>
<accession>A0A5R9L999</accession>
<dbReference type="GO" id="GO:0008738">
    <property type="term" value="F:L-fuculose-phosphate aldolase activity"/>
    <property type="evidence" value="ECO:0007669"/>
    <property type="project" value="UniProtKB-EC"/>
</dbReference>
<dbReference type="Gene3D" id="3.40.225.10">
    <property type="entry name" value="Class II aldolase/adducin N-terminal domain"/>
    <property type="match status" value="1"/>
</dbReference>
<feature type="domain" description="Class II aldolase/adducin N-terminal" evidence="6">
    <location>
        <begin position="8"/>
        <end position="182"/>
    </location>
</feature>
<comment type="pathway">
    <text evidence="1">Carbohydrate degradation.</text>
</comment>
<dbReference type="InterPro" id="IPR001303">
    <property type="entry name" value="Aldolase_II/adducin_N"/>
</dbReference>
<dbReference type="GO" id="GO:0019568">
    <property type="term" value="P:arabinose catabolic process"/>
    <property type="evidence" value="ECO:0007669"/>
    <property type="project" value="UniProtKB-KW"/>
</dbReference>
<comment type="caution">
    <text evidence="7">The sequence shown here is derived from an EMBL/GenBank/DDBJ whole genome shotgun (WGS) entry which is preliminary data.</text>
</comment>